<proteinExistence type="predicted"/>
<evidence type="ECO:0000256" key="2">
    <source>
        <dbReference type="ARBA" id="ARBA00022597"/>
    </source>
</evidence>
<evidence type="ECO:0000256" key="3">
    <source>
        <dbReference type="ARBA" id="ARBA00022692"/>
    </source>
</evidence>
<keyword evidence="8" id="KW-1185">Reference proteome</keyword>
<keyword evidence="2 7" id="KW-0762">Sugar transport</keyword>
<evidence type="ECO:0000313" key="7">
    <source>
        <dbReference type="EMBL" id="PFX34865.1"/>
    </source>
</evidence>
<accession>A0A2B4T2N0</accession>
<feature type="transmembrane region" description="Helical" evidence="6">
    <location>
        <begin position="323"/>
        <end position="339"/>
    </location>
</feature>
<comment type="caution">
    <text evidence="7">The sequence shown here is derived from an EMBL/GenBank/DDBJ whole genome shotgun (WGS) entry which is preliminary data.</text>
</comment>
<dbReference type="OrthoDB" id="419167at2759"/>
<evidence type="ECO:0000313" key="8">
    <source>
        <dbReference type="Proteomes" id="UP000225706"/>
    </source>
</evidence>
<keyword evidence="2 7" id="KW-0813">Transport</keyword>
<evidence type="ECO:0000256" key="1">
    <source>
        <dbReference type="ARBA" id="ARBA00004141"/>
    </source>
</evidence>
<dbReference type="EMBL" id="LSMT01000001">
    <property type="protein sequence ID" value="PFX34865.1"/>
    <property type="molecule type" value="Genomic_DNA"/>
</dbReference>
<dbReference type="PANTHER" id="PTHR10231">
    <property type="entry name" value="NUCLEOTIDE-SUGAR TRANSMEMBRANE TRANSPORTER"/>
    <property type="match status" value="1"/>
</dbReference>
<feature type="transmembrane region" description="Helical" evidence="6">
    <location>
        <begin position="268"/>
        <end position="289"/>
    </location>
</feature>
<feature type="transmembrane region" description="Helical" evidence="6">
    <location>
        <begin position="126"/>
        <end position="145"/>
    </location>
</feature>
<evidence type="ECO:0000256" key="5">
    <source>
        <dbReference type="ARBA" id="ARBA00023136"/>
    </source>
</evidence>
<dbReference type="GO" id="GO:0015165">
    <property type="term" value="F:pyrimidine nucleotide-sugar transmembrane transporter activity"/>
    <property type="evidence" value="ECO:0007669"/>
    <property type="project" value="InterPro"/>
</dbReference>
<organism evidence="7 8">
    <name type="scientific">Stylophora pistillata</name>
    <name type="common">Smooth cauliflower coral</name>
    <dbReference type="NCBI Taxonomy" id="50429"/>
    <lineage>
        <taxon>Eukaryota</taxon>
        <taxon>Metazoa</taxon>
        <taxon>Cnidaria</taxon>
        <taxon>Anthozoa</taxon>
        <taxon>Hexacorallia</taxon>
        <taxon>Scleractinia</taxon>
        <taxon>Astrocoeniina</taxon>
        <taxon>Pocilloporidae</taxon>
        <taxon>Stylophora</taxon>
    </lineage>
</organism>
<feature type="transmembrane region" description="Helical" evidence="6">
    <location>
        <begin position="154"/>
        <end position="172"/>
    </location>
</feature>
<feature type="transmembrane region" description="Helical" evidence="6">
    <location>
        <begin position="27"/>
        <end position="47"/>
    </location>
</feature>
<dbReference type="Proteomes" id="UP000225706">
    <property type="component" value="Unassembled WGS sequence"/>
</dbReference>
<feature type="transmembrane region" description="Helical" evidence="6">
    <location>
        <begin position="226"/>
        <end position="248"/>
    </location>
</feature>
<sequence>MMLSRSLLYRLPQTSTSEQFSGPLMKVLWKIMIVSGVLIYGSHAILINLCKNENGKIPFSSASVVLLSEVIKFVFSVAFLIPEMLCGVVHFPPIKTLLLFSIPAFLYCMSNNTAVHVQEYLDPASFQVLCNFKIGITGILYWLVIRRSISEKQWIALGLITLAGCFNSYGGLKNTQDIIQVRNNATNRGRQIYVTITGILLMIFYCTMSGLAGISTEYILKRQYKLSLHLQNTLMYSYGIIFNLWAYTSTNHSVGTIHDTSTGFFHGYSKWTVVIVFCQAMNGLILSAVMKHSSNLIRLLIIACAMSVNTALSMAIFSLQLNLYFNVAFILVIVALKLYHS</sequence>
<comment type="subcellular location">
    <subcellularLocation>
        <location evidence="1">Membrane</location>
        <topology evidence="1">Multi-pass membrane protein</topology>
    </subcellularLocation>
</comment>
<protein>
    <submittedName>
        <fullName evidence="7">Putative UDP-sugar transporter protein SLC35A4</fullName>
    </submittedName>
</protein>
<feature type="transmembrane region" description="Helical" evidence="6">
    <location>
        <begin position="59"/>
        <end position="81"/>
    </location>
</feature>
<evidence type="ECO:0000256" key="4">
    <source>
        <dbReference type="ARBA" id="ARBA00022989"/>
    </source>
</evidence>
<feature type="transmembrane region" description="Helical" evidence="6">
    <location>
        <begin position="296"/>
        <end position="317"/>
    </location>
</feature>
<keyword evidence="3 6" id="KW-0812">Transmembrane</keyword>
<reference evidence="8" key="1">
    <citation type="journal article" date="2017" name="bioRxiv">
        <title>Comparative analysis of the genomes of Stylophora pistillata and Acropora digitifera provides evidence for extensive differences between species of corals.</title>
        <authorList>
            <person name="Voolstra C.R."/>
            <person name="Li Y."/>
            <person name="Liew Y.J."/>
            <person name="Baumgarten S."/>
            <person name="Zoccola D."/>
            <person name="Flot J.-F."/>
            <person name="Tambutte S."/>
            <person name="Allemand D."/>
            <person name="Aranda M."/>
        </authorList>
    </citation>
    <scope>NUCLEOTIDE SEQUENCE [LARGE SCALE GENOMIC DNA]</scope>
</reference>
<gene>
    <name evidence="7" type="primary">slc35a4</name>
    <name evidence="7" type="ORF">AWC38_SpisGene79</name>
</gene>
<feature type="transmembrane region" description="Helical" evidence="6">
    <location>
        <begin position="88"/>
        <end position="106"/>
    </location>
</feature>
<evidence type="ECO:0000256" key="6">
    <source>
        <dbReference type="SAM" id="Phobius"/>
    </source>
</evidence>
<dbReference type="GO" id="GO:0000139">
    <property type="term" value="C:Golgi membrane"/>
    <property type="evidence" value="ECO:0007669"/>
    <property type="project" value="InterPro"/>
</dbReference>
<keyword evidence="4 6" id="KW-1133">Transmembrane helix</keyword>
<dbReference type="AlphaFoldDB" id="A0A2B4T2N0"/>
<dbReference type="Pfam" id="PF04142">
    <property type="entry name" value="Nuc_sug_transp"/>
    <property type="match status" value="1"/>
</dbReference>
<name>A0A2B4T2N0_STYPI</name>
<keyword evidence="5 6" id="KW-0472">Membrane</keyword>
<feature type="transmembrane region" description="Helical" evidence="6">
    <location>
        <begin position="192"/>
        <end position="214"/>
    </location>
</feature>
<dbReference type="InterPro" id="IPR007271">
    <property type="entry name" value="Nuc_sug_transpt"/>
</dbReference>